<reference evidence="2 3" key="1">
    <citation type="journal article" date="2018" name="BMC Genomics">
        <title>Genomic comparison of Trypanosoma conorhini and Trypanosoma rangeli to Trypanosoma cruzi strains of high and low virulence.</title>
        <authorList>
            <person name="Bradwell K.R."/>
            <person name="Koparde V.N."/>
            <person name="Matveyev A.V."/>
            <person name="Serrano M.G."/>
            <person name="Alves J.M."/>
            <person name="Parikh H."/>
            <person name="Huang B."/>
            <person name="Lee V."/>
            <person name="Espinosa-Alvarez O."/>
            <person name="Ortiz P.A."/>
            <person name="Costa-Martins A.G."/>
            <person name="Teixeira M.M."/>
            <person name="Buck G.A."/>
        </authorList>
    </citation>
    <scope>NUCLEOTIDE SEQUENCE [LARGE SCALE GENOMIC DNA]</scope>
    <source>
        <strain evidence="2 3">025E</strain>
    </source>
</reference>
<evidence type="ECO:0000256" key="1">
    <source>
        <dbReference type="SAM" id="MobiDB-lite"/>
    </source>
</evidence>
<dbReference type="OrthoDB" id="251110at2759"/>
<comment type="caution">
    <text evidence="2">The sequence shown here is derived from an EMBL/GenBank/DDBJ whole genome shotgun (WGS) entry which is preliminary data.</text>
</comment>
<evidence type="ECO:0000313" key="2">
    <source>
        <dbReference type="EMBL" id="RNF20051.1"/>
    </source>
</evidence>
<keyword evidence="3" id="KW-1185">Reference proteome</keyword>
<evidence type="ECO:0000313" key="3">
    <source>
        <dbReference type="Proteomes" id="UP000284403"/>
    </source>
</evidence>
<organism evidence="2 3">
    <name type="scientific">Trypanosoma conorhini</name>
    <dbReference type="NCBI Taxonomy" id="83891"/>
    <lineage>
        <taxon>Eukaryota</taxon>
        <taxon>Discoba</taxon>
        <taxon>Euglenozoa</taxon>
        <taxon>Kinetoplastea</taxon>
        <taxon>Metakinetoplastina</taxon>
        <taxon>Trypanosomatida</taxon>
        <taxon>Trypanosomatidae</taxon>
        <taxon>Trypanosoma</taxon>
    </lineage>
</organism>
<sequence>MEPVGPHRALPHHGGWAPSTRSPTTSLSGAAPTDNPYMQCFQQNPTVADYQSPAFVRRNASRSASMTERGRRLKGKDGAAPSLRTSEHNLRPPGVGVLRAEGSSTSAMEPTTVAELRRLLCVERAMRLAAERRTLEEVERGVRAAITIEANYGSRLLYSIFLEARASTAPATAAATPWVGRRSEPQSLFSAPASCDKGSPPARIASGAAADAATYRQLVEENRQLREEVLRYKSIDTEDRYEINELHRNMRAAIDRLTLERDTLHMELTQSLSRPNAALGGSSERGRISPKTTTERSSWHYRHVVDPTAVNNEESPEYACRLRILPLP</sequence>
<dbReference type="AlphaFoldDB" id="A0A422PQR1"/>
<dbReference type="GeneID" id="40317491"/>
<feature type="region of interest" description="Disordered" evidence="1">
    <location>
        <begin position="1"/>
        <end position="40"/>
    </location>
</feature>
<feature type="compositionally biased region" description="Polar residues" evidence="1">
    <location>
        <begin position="19"/>
        <end position="28"/>
    </location>
</feature>
<dbReference type="RefSeq" id="XP_029229076.1">
    <property type="nucleotide sequence ID" value="XM_029370797.1"/>
</dbReference>
<feature type="region of interest" description="Disordered" evidence="1">
    <location>
        <begin position="270"/>
        <end position="295"/>
    </location>
</feature>
<name>A0A422PQR1_9TRYP</name>
<feature type="region of interest" description="Disordered" evidence="1">
    <location>
        <begin position="59"/>
        <end position="106"/>
    </location>
</feature>
<proteinExistence type="predicted"/>
<gene>
    <name evidence="2" type="ORF">Tco025E_03880</name>
</gene>
<dbReference type="Proteomes" id="UP000284403">
    <property type="component" value="Unassembled WGS sequence"/>
</dbReference>
<protein>
    <submittedName>
        <fullName evidence="2">Uncharacterized protein</fullName>
    </submittedName>
</protein>
<dbReference type="EMBL" id="MKKU01000188">
    <property type="protein sequence ID" value="RNF20051.1"/>
    <property type="molecule type" value="Genomic_DNA"/>
</dbReference>
<accession>A0A422PQR1</accession>